<comment type="caution">
    <text evidence="1">The sequence shown here is derived from an EMBL/GenBank/DDBJ whole genome shotgun (WGS) entry which is preliminary data.</text>
</comment>
<gene>
    <name evidence="1" type="ORF">SDC9_61829</name>
</gene>
<evidence type="ECO:0000313" key="1">
    <source>
        <dbReference type="EMBL" id="MPM15458.1"/>
    </source>
</evidence>
<organism evidence="1">
    <name type="scientific">bioreactor metagenome</name>
    <dbReference type="NCBI Taxonomy" id="1076179"/>
    <lineage>
        <taxon>unclassified sequences</taxon>
        <taxon>metagenomes</taxon>
        <taxon>ecological metagenomes</taxon>
    </lineage>
</organism>
<name>A0A644XI46_9ZZZZ</name>
<reference evidence="1" key="1">
    <citation type="submission" date="2019-08" db="EMBL/GenBank/DDBJ databases">
        <authorList>
            <person name="Kucharzyk K."/>
            <person name="Murdoch R.W."/>
            <person name="Higgins S."/>
            <person name="Loffler F."/>
        </authorList>
    </citation>
    <scope>NUCLEOTIDE SEQUENCE</scope>
</reference>
<proteinExistence type="predicted"/>
<dbReference type="AlphaFoldDB" id="A0A644XI46"/>
<protein>
    <submittedName>
        <fullName evidence="1">Uncharacterized protein</fullName>
    </submittedName>
</protein>
<dbReference type="EMBL" id="VSSQ01002445">
    <property type="protein sequence ID" value="MPM15458.1"/>
    <property type="molecule type" value="Genomic_DNA"/>
</dbReference>
<sequence length="71" mass="8216">MVVTHDMSILESMDVIYQMQDGMVARIKKNGKAGTALRNCLTGISQTFQWNEKAYFPPPREHVYNDFYKNS</sequence>
<accession>A0A644XI46</accession>